<evidence type="ECO:0000256" key="9">
    <source>
        <dbReference type="ARBA" id="ARBA00023146"/>
    </source>
</evidence>
<dbReference type="GO" id="GO:0004815">
    <property type="term" value="F:aspartate-tRNA ligase activity"/>
    <property type="evidence" value="ECO:0007669"/>
    <property type="project" value="UniProtKB-EC"/>
</dbReference>
<dbReference type="InterPro" id="IPR024320">
    <property type="entry name" value="LPG_synthase_C"/>
</dbReference>
<comment type="similarity">
    <text evidence="2">Belongs to the class-II aminoacyl-tRNA synthetase family. Type 2 subfamily.</text>
</comment>
<dbReference type="InterPro" id="IPR006195">
    <property type="entry name" value="aa-tRNA-synth_II"/>
</dbReference>
<dbReference type="PANTHER" id="PTHR43450">
    <property type="entry name" value="ASPARTYL-TRNA SYNTHETASE"/>
    <property type="match status" value="1"/>
</dbReference>
<feature type="region of interest" description="Disordered" evidence="12">
    <location>
        <begin position="1"/>
        <end position="148"/>
    </location>
</feature>
<dbReference type="GO" id="GO:0005524">
    <property type="term" value="F:ATP binding"/>
    <property type="evidence" value="ECO:0007669"/>
    <property type="project" value="UniProtKB-KW"/>
</dbReference>
<evidence type="ECO:0000256" key="6">
    <source>
        <dbReference type="ARBA" id="ARBA00022741"/>
    </source>
</evidence>
<dbReference type="STRING" id="1314773.A0A3N2Q200"/>
<dbReference type="InterPro" id="IPR045864">
    <property type="entry name" value="aa-tRNA-synth_II/BPL/LPL"/>
</dbReference>
<reference evidence="14 15" key="1">
    <citation type="journal article" date="2018" name="Mol. Ecol.">
        <title>The obligate alkalophilic soda-lake fungus Sodiomyces alkalinus has shifted to a protein diet.</title>
        <authorList>
            <person name="Grum-Grzhimaylo A.A."/>
            <person name="Falkoski D.L."/>
            <person name="van den Heuvel J."/>
            <person name="Valero-Jimenez C.A."/>
            <person name="Min B."/>
            <person name="Choi I.G."/>
            <person name="Lipzen A."/>
            <person name="Daum C.G."/>
            <person name="Aanen D.K."/>
            <person name="Tsang A."/>
            <person name="Henrissat B."/>
            <person name="Bilanenko E.N."/>
            <person name="de Vries R.P."/>
            <person name="van Kan J.A.L."/>
            <person name="Grigoriev I.V."/>
            <person name="Debets A.J.M."/>
        </authorList>
    </citation>
    <scope>NUCLEOTIDE SEQUENCE [LARGE SCALE GENOMIC DNA]</scope>
    <source>
        <strain evidence="14 15">F11</strain>
    </source>
</reference>
<dbReference type="InterPro" id="IPR002312">
    <property type="entry name" value="Asp/Asn-tRNA-synth_IIb"/>
</dbReference>
<dbReference type="InterPro" id="IPR004523">
    <property type="entry name" value="Asp-tRNA_synthase_2"/>
</dbReference>
<dbReference type="RefSeq" id="XP_028468586.1">
    <property type="nucleotide sequence ID" value="XM_028613396.1"/>
</dbReference>
<feature type="domain" description="Aminoacyl-transfer RNA synthetases class-II family profile" evidence="13">
    <location>
        <begin position="289"/>
        <end position="589"/>
    </location>
</feature>
<dbReference type="EC" id="6.1.1.12" evidence="3"/>
<dbReference type="GO" id="GO:0003723">
    <property type="term" value="F:RNA binding"/>
    <property type="evidence" value="ECO:0007669"/>
    <property type="project" value="TreeGrafter"/>
</dbReference>
<evidence type="ECO:0000259" key="13">
    <source>
        <dbReference type="PROSITE" id="PS50862"/>
    </source>
</evidence>
<comment type="catalytic activity">
    <reaction evidence="10">
        <text>tRNA(Asp) + L-aspartate + ATP = L-aspartyl-tRNA(Asp) + AMP + diphosphate</text>
        <dbReference type="Rhea" id="RHEA:19649"/>
        <dbReference type="Rhea" id="RHEA-COMP:9660"/>
        <dbReference type="Rhea" id="RHEA-COMP:9678"/>
        <dbReference type="ChEBI" id="CHEBI:29991"/>
        <dbReference type="ChEBI" id="CHEBI:30616"/>
        <dbReference type="ChEBI" id="CHEBI:33019"/>
        <dbReference type="ChEBI" id="CHEBI:78442"/>
        <dbReference type="ChEBI" id="CHEBI:78516"/>
        <dbReference type="ChEBI" id="CHEBI:456215"/>
        <dbReference type="EC" id="6.1.1.12"/>
    </reaction>
</comment>
<evidence type="ECO:0000256" key="2">
    <source>
        <dbReference type="ARBA" id="ARBA00005312"/>
    </source>
</evidence>
<evidence type="ECO:0000256" key="11">
    <source>
        <dbReference type="ARBA" id="ARBA00070516"/>
    </source>
</evidence>
<dbReference type="GO" id="GO:0005829">
    <property type="term" value="C:cytosol"/>
    <property type="evidence" value="ECO:0007669"/>
    <property type="project" value="TreeGrafter"/>
</dbReference>
<feature type="compositionally biased region" description="Low complexity" evidence="12">
    <location>
        <begin position="105"/>
        <end position="118"/>
    </location>
</feature>
<evidence type="ECO:0000256" key="3">
    <source>
        <dbReference type="ARBA" id="ARBA00012841"/>
    </source>
</evidence>
<name>A0A3N2Q200_SODAK</name>
<evidence type="ECO:0000256" key="4">
    <source>
        <dbReference type="ARBA" id="ARBA00022490"/>
    </source>
</evidence>
<keyword evidence="5" id="KW-0436">Ligase</keyword>
<dbReference type="GO" id="GO:0006422">
    <property type="term" value="P:aspartyl-tRNA aminoacylation"/>
    <property type="evidence" value="ECO:0007669"/>
    <property type="project" value="InterPro"/>
</dbReference>
<dbReference type="EMBL" id="ML119052">
    <property type="protein sequence ID" value="ROT40780.1"/>
    <property type="molecule type" value="Genomic_DNA"/>
</dbReference>
<feature type="compositionally biased region" description="Polar residues" evidence="12">
    <location>
        <begin position="92"/>
        <end position="104"/>
    </location>
</feature>
<accession>A0A3N2Q200</accession>
<dbReference type="FunFam" id="3.30.930.10:FF:000038">
    <property type="entry name" value="Aspartate--tRNA ligase"/>
    <property type="match status" value="1"/>
</dbReference>
<feature type="compositionally biased region" description="Basic and acidic residues" evidence="12">
    <location>
        <begin position="134"/>
        <end position="147"/>
    </location>
</feature>
<evidence type="ECO:0000256" key="12">
    <source>
        <dbReference type="SAM" id="MobiDB-lite"/>
    </source>
</evidence>
<keyword evidence="7" id="KW-0067">ATP-binding</keyword>
<gene>
    <name evidence="14" type="ORF">SODALDRAFT_348952</name>
</gene>
<dbReference type="CDD" id="cd04320">
    <property type="entry name" value="AspRS_cyto_N"/>
    <property type="match status" value="1"/>
</dbReference>
<dbReference type="SUPFAM" id="SSF55681">
    <property type="entry name" value="Class II aaRS and biotin synthetases"/>
    <property type="match status" value="1"/>
</dbReference>
<evidence type="ECO:0000256" key="7">
    <source>
        <dbReference type="ARBA" id="ARBA00022840"/>
    </source>
</evidence>
<evidence type="ECO:0000256" key="8">
    <source>
        <dbReference type="ARBA" id="ARBA00022917"/>
    </source>
</evidence>
<keyword evidence="4" id="KW-0963">Cytoplasm</keyword>
<dbReference type="Pfam" id="PF09924">
    <property type="entry name" value="LPG_synthase_C"/>
    <property type="match status" value="1"/>
</dbReference>
<evidence type="ECO:0000313" key="14">
    <source>
        <dbReference type="EMBL" id="ROT40780.1"/>
    </source>
</evidence>
<dbReference type="Pfam" id="PF00152">
    <property type="entry name" value="tRNA-synt_2"/>
    <property type="match status" value="1"/>
</dbReference>
<dbReference type="OrthoDB" id="372395at2759"/>
<dbReference type="Gene3D" id="2.40.50.140">
    <property type="entry name" value="Nucleic acid-binding proteins"/>
    <property type="match status" value="1"/>
</dbReference>
<dbReference type="Proteomes" id="UP000272025">
    <property type="component" value="Unassembled WGS sequence"/>
</dbReference>
<protein>
    <recommendedName>
        <fullName evidence="11">Probable aspartate--tRNA ligase, cytoplasmic</fullName>
        <ecNumber evidence="3">6.1.1.12</ecNumber>
    </recommendedName>
</protein>
<dbReference type="PANTHER" id="PTHR43450:SF2">
    <property type="entry name" value="ASPARTATE--TRNA LIGASE"/>
    <property type="match status" value="1"/>
</dbReference>
<keyword evidence="9 14" id="KW-0030">Aminoacyl-tRNA synthetase</keyword>
<sequence>MSTKKKKSSLRERTASPFSRIAQKISSLKPDHSRLGVSQSEPENLPRVAGVGPDGPDVAPLRNGIFSDTHVVAESSMEESSRSGSVDELSRGRSSITSPRPSYRQQQQQQQQAEQQQQPNMKSREDEGPEPEDSLDRYGSEPEHPEHASQQLLTIADAVKEPLGTIITFRARIHTQRRISRFLDFLLFRDQEDTIQGVLSRAHPNMVRWVQRLHPESIVQVTGKLQKPVEHVRSARHSDVEVDVDTIYLISPASADRLAFSNYQPPDAMNRRLNARVLDLRHPSNQALFRVRAAMVRAFRSTLDEMGFMEINTPKLQPAATESGAAVFKVNYFGRRAFLAQSPQLSKQMAISADFGRVYEVGPVFRAENSNTHRHLTEYTGLDLEMTLDLSYSELIGVVDRVLKNIFKAVQSMPELDVVRERWPSTNIEYPEETVILPFTEGLQMLRDDGRDVAEEDLGTRDEMRLGELVKEKYKTDYYILDKFPSNARPFYTHKAEDPKWTNSFDIFVRGQEICTGGQRINDPKELRSSMRDAGNSEDDMAEYLTAFDIGAPPHGGAGLGLERLVSLFLDLGDVRYASLFHRDPKSLPAKPPSLPHPDADTTRWRAGGGDQDYPPIENLIANYGDASNTSWLDDRFEIWRHRTGAAVGYSRQGKLAVVIGDPLCDRHQYEEVATAFVRFCVRELRLTPIWMLVSEEMHEVLGRHLGWRTLSCTEEQRLDADQHGGAHGPEARRVQREGIQTREVRPTDESFRGRADRAIGEWMASRTEKGKQVHLTDVRPWVDAAHRRYFVAEKEGKVCALVVLAQLAPRHGWQVKWALDFPGSPNGTIEVLVEEALAAVSGPVTFGVGVSERLVPGEHLGTARARFLAKTYDAVVKSLGLARKAEFREKFGTLGEAVYICYPKHDLSVRELREVVKFFEG</sequence>
<evidence type="ECO:0000313" key="15">
    <source>
        <dbReference type="Proteomes" id="UP000272025"/>
    </source>
</evidence>
<feature type="region of interest" description="Disordered" evidence="12">
    <location>
        <begin position="587"/>
        <end position="609"/>
    </location>
</feature>
<dbReference type="GeneID" id="39581874"/>
<comment type="subcellular location">
    <subcellularLocation>
        <location evidence="1">Cytoplasm</location>
    </subcellularLocation>
</comment>
<dbReference type="PROSITE" id="PS50862">
    <property type="entry name" value="AA_TRNA_LIGASE_II"/>
    <property type="match status" value="1"/>
</dbReference>
<evidence type="ECO:0000256" key="10">
    <source>
        <dbReference type="ARBA" id="ARBA00047904"/>
    </source>
</evidence>
<dbReference type="NCBIfam" id="NF003483">
    <property type="entry name" value="PRK05159.1"/>
    <property type="match status" value="1"/>
</dbReference>
<dbReference type="SUPFAM" id="SSF50249">
    <property type="entry name" value="Nucleic acid-binding proteins"/>
    <property type="match status" value="1"/>
</dbReference>
<proteinExistence type="inferred from homology"/>
<keyword evidence="8" id="KW-0648">Protein biosynthesis</keyword>
<dbReference type="NCBIfam" id="TIGR00458">
    <property type="entry name" value="aspS_nondisc"/>
    <property type="match status" value="1"/>
</dbReference>
<organism evidence="14 15">
    <name type="scientific">Sodiomyces alkalinus (strain CBS 110278 / VKM F-3762 / F11)</name>
    <name type="common">Alkaliphilic filamentous fungus</name>
    <dbReference type="NCBI Taxonomy" id="1314773"/>
    <lineage>
        <taxon>Eukaryota</taxon>
        <taxon>Fungi</taxon>
        <taxon>Dikarya</taxon>
        <taxon>Ascomycota</taxon>
        <taxon>Pezizomycotina</taxon>
        <taxon>Sordariomycetes</taxon>
        <taxon>Hypocreomycetidae</taxon>
        <taxon>Glomerellales</taxon>
        <taxon>Plectosphaerellaceae</taxon>
        <taxon>Sodiomyces</taxon>
    </lineage>
</organism>
<dbReference type="Gene3D" id="3.30.930.10">
    <property type="entry name" value="Bira Bifunctional Protein, Domain 2"/>
    <property type="match status" value="1"/>
</dbReference>
<dbReference type="InterPro" id="IPR004364">
    <property type="entry name" value="Aa-tRNA-synt_II"/>
</dbReference>
<feature type="region of interest" description="Disordered" evidence="12">
    <location>
        <begin position="721"/>
        <end position="740"/>
    </location>
</feature>
<dbReference type="PRINTS" id="PR01042">
    <property type="entry name" value="TRNASYNTHASP"/>
</dbReference>
<keyword evidence="6" id="KW-0547">Nucleotide-binding</keyword>
<evidence type="ECO:0000256" key="5">
    <source>
        <dbReference type="ARBA" id="ARBA00022598"/>
    </source>
</evidence>
<keyword evidence="15" id="KW-1185">Reference proteome</keyword>
<dbReference type="InterPro" id="IPR012340">
    <property type="entry name" value="NA-bd_OB-fold"/>
</dbReference>
<dbReference type="AlphaFoldDB" id="A0A3N2Q200"/>
<evidence type="ECO:0000256" key="1">
    <source>
        <dbReference type="ARBA" id="ARBA00004496"/>
    </source>
</evidence>
<dbReference type="GO" id="GO:0017101">
    <property type="term" value="C:aminoacyl-tRNA synthetase multienzyme complex"/>
    <property type="evidence" value="ECO:0007669"/>
    <property type="project" value="TreeGrafter"/>
</dbReference>